<reference evidence="1" key="1">
    <citation type="submission" date="2021-12" db="EMBL/GenBank/DDBJ databases">
        <authorList>
            <person name="Ulrich A."/>
        </authorList>
    </citation>
    <scope>NUCLEOTIDE SEQUENCE</scope>
    <source>
        <strain evidence="1">A1P009</strain>
    </source>
</reference>
<proteinExistence type="predicted"/>
<keyword evidence="2" id="KW-1185">Reference proteome</keyword>
<dbReference type="RefSeq" id="WP_232135994.1">
    <property type="nucleotide sequence ID" value="NZ_JAJQKU010000002.1"/>
</dbReference>
<reference evidence="1" key="2">
    <citation type="journal article" date="2022" name="Syst. Appl. Microbiol.">
        <title>Physiological and genomic characterisation of Luteimonas fraxinea sp. nov., a bacterial species associated with trees tolerant to ash dieback.</title>
        <authorList>
            <person name="Ulrich K."/>
            <person name="Becker R."/>
            <person name="Behrendt U."/>
            <person name="Kube M."/>
            <person name="Schneck V."/>
            <person name="Ulrich A."/>
        </authorList>
    </citation>
    <scope>NUCLEOTIDE SEQUENCE</scope>
    <source>
        <strain evidence="1">A1P009</strain>
    </source>
</reference>
<comment type="caution">
    <text evidence="1">The sequence shown here is derived from an EMBL/GenBank/DDBJ whole genome shotgun (WGS) entry which is preliminary data.</text>
</comment>
<evidence type="ECO:0000313" key="2">
    <source>
        <dbReference type="Proteomes" id="UP001430360"/>
    </source>
</evidence>
<name>A0ABS8UDT0_9GAMM</name>
<dbReference type="Proteomes" id="UP001430360">
    <property type="component" value="Unassembled WGS sequence"/>
</dbReference>
<protein>
    <submittedName>
        <fullName evidence="1">Primosomal replication protein PriB/PriC domain protein</fullName>
    </submittedName>
</protein>
<accession>A0ABS8UDT0</accession>
<sequence length="80" mass="9047">MDTEVRTMCVMATAAEMVAFYTEAELKVLRGQRVRFGDRELTRANLEEIRAGRREWQAQLDAVARRGRPGWAVADFGGTT</sequence>
<dbReference type="EMBL" id="JAJQKU010000002">
    <property type="protein sequence ID" value="MCD9097055.1"/>
    <property type="molecule type" value="Genomic_DNA"/>
</dbReference>
<evidence type="ECO:0000313" key="1">
    <source>
        <dbReference type="EMBL" id="MCD9097055.1"/>
    </source>
</evidence>
<organism evidence="1 2">
    <name type="scientific">Luteimonas fraxinea</name>
    <dbReference type="NCBI Taxonomy" id="2901869"/>
    <lineage>
        <taxon>Bacteria</taxon>
        <taxon>Pseudomonadati</taxon>
        <taxon>Pseudomonadota</taxon>
        <taxon>Gammaproteobacteria</taxon>
        <taxon>Lysobacterales</taxon>
        <taxon>Lysobacteraceae</taxon>
        <taxon>Luteimonas</taxon>
    </lineage>
</organism>
<gene>
    <name evidence="1" type="ORF">LTT95_08895</name>
</gene>